<reference evidence="1" key="1">
    <citation type="submission" date="2023-03" db="EMBL/GenBank/DDBJ databases">
        <title>Massive genome expansion in bonnet fungi (Mycena s.s.) driven by repeated elements and novel gene families across ecological guilds.</title>
        <authorList>
            <consortium name="Lawrence Berkeley National Laboratory"/>
            <person name="Harder C.B."/>
            <person name="Miyauchi S."/>
            <person name="Viragh M."/>
            <person name="Kuo A."/>
            <person name="Thoen E."/>
            <person name="Andreopoulos B."/>
            <person name="Lu D."/>
            <person name="Skrede I."/>
            <person name="Drula E."/>
            <person name="Henrissat B."/>
            <person name="Morin E."/>
            <person name="Kohler A."/>
            <person name="Barry K."/>
            <person name="LaButti K."/>
            <person name="Morin E."/>
            <person name="Salamov A."/>
            <person name="Lipzen A."/>
            <person name="Mereny Z."/>
            <person name="Hegedus B."/>
            <person name="Baldrian P."/>
            <person name="Stursova M."/>
            <person name="Weitz H."/>
            <person name="Taylor A."/>
            <person name="Grigoriev I.V."/>
            <person name="Nagy L.G."/>
            <person name="Martin F."/>
            <person name="Kauserud H."/>
        </authorList>
    </citation>
    <scope>NUCLEOTIDE SEQUENCE</scope>
    <source>
        <strain evidence="1">CBHHK173m</strain>
    </source>
</reference>
<evidence type="ECO:0000313" key="1">
    <source>
        <dbReference type="EMBL" id="KAJ7074876.1"/>
    </source>
</evidence>
<dbReference type="EMBL" id="JARJCN010000109">
    <property type="protein sequence ID" value="KAJ7074876.1"/>
    <property type="molecule type" value="Genomic_DNA"/>
</dbReference>
<keyword evidence="2" id="KW-1185">Reference proteome</keyword>
<name>A0AAD6TTG4_9AGAR</name>
<protein>
    <submittedName>
        <fullName evidence="1">Uncharacterized protein</fullName>
    </submittedName>
</protein>
<accession>A0AAD6TTG4</accession>
<dbReference type="Proteomes" id="UP001222325">
    <property type="component" value="Unassembled WGS sequence"/>
</dbReference>
<gene>
    <name evidence="1" type="ORF">B0H15DRAFT_806609</name>
</gene>
<sequence>MYTVIEVHPVTLYTAHTVECFKLVGTCLLATKHNTCSPYTTTIPQSLPFYSPSLRCPNTTSALRHFATCRHLLRLQHAESHISRSRHHCATSSPRIGSGRSLIQLFVPRQRIGAPYAPTLPRSVAMHPCVRTMSLDCPTTQSLFDILAPRERGGLRVTRLNGWRLARCDVSPAAAAAVPRPDAIALRIRCARRLRWQASRRVSLHVAHLARTAHCTINPAASAVTRLDLRASDASVWGPALSRALSPLRRRVGATIHIWDPSLAFPLRRRRASISAVFDMFPTFSDASARTLVSGLMRPTRSGRRLID</sequence>
<comment type="caution">
    <text evidence="1">The sequence shown here is derived from an EMBL/GenBank/DDBJ whole genome shotgun (WGS) entry which is preliminary data.</text>
</comment>
<dbReference type="AlphaFoldDB" id="A0AAD6TTG4"/>
<evidence type="ECO:0000313" key="2">
    <source>
        <dbReference type="Proteomes" id="UP001222325"/>
    </source>
</evidence>
<proteinExistence type="predicted"/>
<organism evidence="1 2">
    <name type="scientific">Mycena belliarum</name>
    <dbReference type="NCBI Taxonomy" id="1033014"/>
    <lineage>
        <taxon>Eukaryota</taxon>
        <taxon>Fungi</taxon>
        <taxon>Dikarya</taxon>
        <taxon>Basidiomycota</taxon>
        <taxon>Agaricomycotina</taxon>
        <taxon>Agaricomycetes</taxon>
        <taxon>Agaricomycetidae</taxon>
        <taxon>Agaricales</taxon>
        <taxon>Marasmiineae</taxon>
        <taxon>Mycenaceae</taxon>
        <taxon>Mycena</taxon>
    </lineage>
</organism>